<proteinExistence type="predicted"/>
<evidence type="ECO:0000313" key="2">
    <source>
        <dbReference type="EMBL" id="WWD06197.1"/>
    </source>
</evidence>
<evidence type="ECO:0000256" key="1">
    <source>
        <dbReference type="SAM" id="MobiDB-lite"/>
    </source>
</evidence>
<dbReference type="AlphaFoldDB" id="A0AAX4KI96"/>
<feature type="compositionally biased region" description="Basic and acidic residues" evidence="1">
    <location>
        <begin position="58"/>
        <end position="67"/>
    </location>
</feature>
<sequence>MSSAPTNIPSFHLPLPINPSQDDYSSNTYSPSTYHALSPPKTIPLTGRRASDTAYTTEQDHRLDHPNTKPNSLPHPSKLSIRGSSPQKSPLRRLFHRNILPISPSTTSTFSSASTTRPFEIHPFDYGSHSEIRFEPVIASPQTPSHVLSNSMEESPITGYGIACTKMTEKEVVLTCKNDRGQQVASMKTSVRGTLIEIMGEEGNAWLEEGNNSLGGRKIHLDGAIYQWAETTGLAMLVDLESRRKLAKLHFNVLARDKLMISEEGLDNLPLIIISAAKLWSEHNSERDFRLK</sequence>
<feature type="region of interest" description="Disordered" evidence="1">
    <location>
        <begin position="1"/>
        <end position="89"/>
    </location>
</feature>
<accession>A0AAX4KI96</accession>
<dbReference type="RefSeq" id="XP_066084164.1">
    <property type="nucleotide sequence ID" value="XM_066228067.1"/>
</dbReference>
<name>A0AAX4KI96_9TREE</name>
<protein>
    <submittedName>
        <fullName evidence="2">Uncharacterized protein</fullName>
    </submittedName>
</protein>
<gene>
    <name evidence="2" type="ORF">V865_004283</name>
</gene>
<reference evidence="2 3" key="1">
    <citation type="submission" date="2024-01" db="EMBL/GenBank/DDBJ databases">
        <title>Comparative genomics of Cryptococcus and Kwoniella reveals pathogenesis evolution and contrasting modes of karyotype evolution via chromosome fusion or intercentromeric recombination.</title>
        <authorList>
            <person name="Coelho M.A."/>
            <person name="David-Palma M."/>
            <person name="Shea T."/>
            <person name="Bowers K."/>
            <person name="McGinley-Smith S."/>
            <person name="Mohammad A.W."/>
            <person name="Gnirke A."/>
            <person name="Yurkov A.M."/>
            <person name="Nowrousian M."/>
            <person name="Sun S."/>
            <person name="Cuomo C.A."/>
            <person name="Heitman J."/>
        </authorList>
    </citation>
    <scope>NUCLEOTIDE SEQUENCE [LARGE SCALE GENOMIC DNA]</scope>
    <source>
        <strain evidence="2 3">PYCC6329</strain>
    </source>
</reference>
<feature type="compositionally biased region" description="Polar residues" evidence="1">
    <location>
        <begin position="18"/>
        <end position="35"/>
    </location>
</feature>
<dbReference type="Proteomes" id="UP001358614">
    <property type="component" value="Chromosome 1"/>
</dbReference>
<dbReference type="GeneID" id="91103084"/>
<keyword evidence="3" id="KW-1185">Reference proteome</keyword>
<evidence type="ECO:0000313" key="3">
    <source>
        <dbReference type="Proteomes" id="UP001358614"/>
    </source>
</evidence>
<dbReference type="EMBL" id="CP144089">
    <property type="protein sequence ID" value="WWD06197.1"/>
    <property type="molecule type" value="Genomic_DNA"/>
</dbReference>
<dbReference type="KEGG" id="ker:91103084"/>
<organism evidence="2 3">
    <name type="scientific">Kwoniella europaea PYCC6329</name>
    <dbReference type="NCBI Taxonomy" id="1423913"/>
    <lineage>
        <taxon>Eukaryota</taxon>
        <taxon>Fungi</taxon>
        <taxon>Dikarya</taxon>
        <taxon>Basidiomycota</taxon>
        <taxon>Agaricomycotina</taxon>
        <taxon>Tremellomycetes</taxon>
        <taxon>Tremellales</taxon>
        <taxon>Cryptococcaceae</taxon>
        <taxon>Kwoniella</taxon>
    </lineage>
</organism>